<accession>A0A6S5RUT1</accession>
<name>A0A6S5RUT1_9GAMM</name>
<evidence type="ECO:0000313" key="2">
    <source>
        <dbReference type="Proteomes" id="UP000515591"/>
    </source>
</evidence>
<proteinExistence type="predicted"/>
<organism evidence="1 2">
    <name type="scientific">Metapseudomonas otitidis</name>
    <dbReference type="NCBI Taxonomy" id="319939"/>
    <lineage>
        <taxon>Bacteria</taxon>
        <taxon>Pseudomonadati</taxon>
        <taxon>Pseudomonadota</taxon>
        <taxon>Gammaproteobacteria</taxon>
        <taxon>Pseudomonadales</taxon>
        <taxon>Pseudomonadaceae</taxon>
        <taxon>Metapseudomonas</taxon>
    </lineage>
</organism>
<dbReference type="EMBL" id="AP022213">
    <property type="protein sequence ID" value="BBT16575.1"/>
    <property type="molecule type" value="Genomic_DNA"/>
</dbReference>
<protein>
    <submittedName>
        <fullName evidence="1">Uncharacterized protein</fullName>
    </submittedName>
</protein>
<dbReference type="AlphaFoldDB" id="A0A6S5RUT1"/>
<dbReference type="Proteomes" id="UP000515591">
    <property type="component" value="Chromosome"/>
</dbReference>
<evidence type="ECO:0000313" key="1">
    <source>
        <dbReference type="EMBL" id="BBT16575.1"/>
    </source>
</evidence>
<dbReference type="RefSeq" id="WP_182852709.1">
    <property type="nucleotide sequence ID" value="NZ_AP022213.1"/>
</dbReference>
<reference evidence="1 2" key="1">
    <citation type="submission" date="2019-12" db="EMBL/GenBank/DDBJ databases">
        <title>complete genome sequences of Pseudomonas otitidis str. WP8-S17-CRE-03 isolated from wastewater treatment plant effluent.</title>
        <authorList>
            <person name="Sekizuka T."/>
            <person name="Itokawa K."/>
            <person name="Yatsu K."/>
            <person name="Inamine Y."/>
            <person name="Kuroda M."/>
        </authorList>
    </citation>
    <scope>NUCLEOTIDE SEQUENCE [LARGE SCALE GENOMIC DNA]</scope>
    <source>
        <strain evidence="1 2">WP8-S17-CRE-03</strain>
    </source>
</reference>
<gene>
    <name evidence="1" type="ORF">WP8S17C03_26240</name>
</gene>
<sequence length="73" mass="8193">MSRHRFLVSYIHDNQPGSVEVESTHAHLTPEQARLQVQTLCGIDDPSRLSDIQVTPILHPKEPGTTPGHYQQP</sequence>